<evidence type="ECO:0000256" key="1">
    <source>
        <dbReference type="ARBA" id="ARBA00022676"/>
    </source>
</evidence>
<dbReference type="EMBL" id="LCBF01000024">
    <property type="protein sequence ID" value="KKS06687.1"/>
    <property type="molecule type" value="Genomic_DNA"/>
</dbReference>
<gene>
    <name evidence="6" type="ORF">UU59_C0024G0005</name>
</gene>
<proteinExistence type="predicted"/>
<sequence>MGLKTKNGTIEYPAFFPDATHACIKGISSADIVASGTTGLVVNTYHAIVDKTVDTIEKCGGLHKFMGVKMPIITDSGGFQAMSLVRRTPGNGKITRDGIKFKMDGSRQSITLTPENCIQTQEKLGADIMMCLDDCTDPGESQKEQELSVTRTVAWAKRCKDEFQKIKKDKPLLLAIVQGGNSKELRKKCAEELIKIGFDGYAYGGWPVDASGAFLDEIVAYTAELMPEGMPKYAMGVGKPEDIKKCVKMGYNMFDCVLPTRDARHKRLYVFNDSVEKGYEFVYMRAQKHETDMNPVSNSCTCEVCLGHSRAYLYHLFKQGDSDAGRLATIHNLTFYSKLMAELRQLTLLR</sequence>
<dbReference type="InterPro" id="IPR004803">
    <property type="entry name" value="TGT"/>
</dbReference>
<evidence type="ECO:0000313" key="6">
    <source>
        <dbReference type="EMBL" id="KKS06687.1"/>
    </source>
</evidence>
<evidence type="ECO:0000256" key="3">
    <source>
        <dbReference type="ARBA" id="ARBA00022694"/>
    </source>
</evidence>
<protein>
    <submittedName>
        <fullName evidence="6">Queuine tRNA-ribosyltransferase</fullName>
    </submittedName>
</protein>
<organism evidence="6 7">
    <name type="scientific">candidate division WWE3 bacterium GW2011_GWE1_41_27</name>
    <dbReference type="NCBI Taxonomy" id="1619131"/>
    <lineage>
        <taxon>Bacteria</taxon>
        <taxon>Katanobacteria</taxon>
    </lineage>
</organism>
<evidence type="ECO:0000256" key="4">
    <source>
        <dbReference type="ARBA" id="ARBA00022723"/>
    </source>
</evidence>
<evidence type="ECO:0000256" key="2">
    <source>
        <dbReference type="ARBA" id="ARBA00022679"/>
    </source>
</evidence>
<dbReference type="NCBIfam" id="TIGR00430">
    <property type="entry name" value="Q_tRNA_tgt"/>
    <property type="match status" value="1"/>
</dbReference>
<comment type="caution">
    <text evidence="6">The sequence shown here is derived from an EMBL/GenBank/DDBJ whole genome shotgun (WGS) entry which is preliminary data.</text>
</comment>
<feature type="domain" description="tRNA-guanine(15) transglycosylase-like" evidence="5">
    <location>
        <begin position="3"/>
        <end position="345"/>
    </location>
</feature>
<dbReference type="GO" id="GO:0008479">
    <property type="term" value="F:tRNA-guanosine(34) queuine transglycosylase activity"/>
    <property type="evidence" value="ECO:0007669"/>
    <property type="project" value="InterPro"/>
</dbReference>
<evidence type="ECO:0000313" key="7">
    <source>
        <dbReference type="Proteomes" id="UP000034544"/>
    </source>
</evidence>
<keyword evidence="2 6" id="KW-0808">Transferase</keyword>
<dbReference type="Gene3D" id="3.20.20.105">
    <property type="entry name" value="Queuine tRNA-ribosyltransferase-like"/>
    <property type="match status" value="1"/>
</dbReference>
<dbReference type="NCBIfam" id="TIGR00449">
    <property type="entry name" value="tgt_general"/>
    <property type="match status" value="1"/>
</dbReference>
<dbReference type="PANTHER" id="PTHR43468">
    <property type="match status" value="1"/>
</dbReference>
<evidence type="ECO:0000259" key="5">
    <source>
        <dbReference type="Pfam" id="PF01702"/>
    </source>
</evidence>
<dbReference type="InterPro" id="IPR036511">
    <property type="entry name" value="TGT-like_sf"/>
</dbReference>
<dbReference type="AlphaFoldDB" id="A0A0G0W3V0"/>
<dbReference type="Pfam" id="PF01702">
    <property type="entry name" value="TGT"/>
    <property type="match status" value="1"/>
</dbReference>
<reference evidence="6 7" key="1">
    <citation type="journal article" date="2015" name="Nature">
        <title>rRNA introns, odd ribosomes, and small enigmatic genomes across a large radiation of phyla.</title>
        <authorList>
            <person name="Brown C.T."/>
            <person name="Hug L.A."/>
            <person name="Thomas B.C."/>
            <person name="Sharon I."/>
            <person name="Castelle C.J."/>
            <person name="Singh A."/>
            <person name="Wilkins M.J."/>
            <person name="Williams K.H."/>
            <person name="Banfield J.F."/>
        </authorList>
    </citation>
    <scope>NUCLEOTIDE SEQUENCE [LARGE SCALE GENOMIC DNA]</scope>
</reference>
<dbReference type="GO" id="GO:0046872">
    <property type="term" value="F:metal ion binding"/>
    <property type="evidence" value="ECO:0007669"/>
    <property type="project" value="UniProtKB-KW"/>
</dbReference>
<accession>A0A0G0W3V0</accession>
<dbReference type="InterPro" id="IPR002616">
    <property type="entry name" value="tRNA_ribo_trans-like"/>
</dbReference>
<dbReference type="PANTHER" id="PTHR43468:SF1">
    <property type="entry name" value="TRNA-GUANOSINE(34) QUEUINE TRANSGLYCOSYLASE"/>
    <property type="match status" value="1"/>
</dbReference>
<dbReference type="PATRIC" id="fig|1619131.3.peg.535"/>
<keyword evidence="3" id="KW-0819">tRNA processing</keyword>
<dbReference type="SUPFAM" id="SSF51713">
    <property type="entry name" value="tRNA-guanine transglycosylase"/>
    <property type="match status" value="1"/>
</dbReference>
<dbReference type="Proteomes" id="UP000034544">
    <property type="component" value="Unassembled WGS sequence"/>
</dbReference>
<name>A0A0G0W3V0_UNCKA</name>
<keyword evidence="1" id="KW-0328">Glycosyltransferase</keyword>
<dbReference type="GO" id="GO:0006400">
    <property type="term" value="P:tRNA modification"/>
    <property type="evidence" value="ECO:0007669"/>
    <property type="project" value="InterPro"/>
</dbReference>
<keyword evidence="4" id="KW-0479">Metal-binding</keyword>